<dbReference type="InterPro" id="IPR000315">
    <property type="entry name" value="Znf_B-box"/>
</dbReference>
<dbReference type="PANTHER" id="PTHR25465:SF41">
    <property type="entry name" value="E3 UBIQUITIN-PROTEIN LIGASE RNF135"/>
    <property type="match status" value="1"/>
</dbReference>
<dbReference type="SUPFAM" id="SSF57850">
    <property type="entry name" value="RING/U-box"/>
    <property type="match status" value="1"/>
</dbReference>
<dbReference type="SMART" id="SM00589">
    <property type="entry name" value="PRY"/>
    <property type="match status" value="1"/>
</dbReference>
<reference evidence="13" key="1">
    <citation type="submission" date="2025-08" db="UniProtKB">
        <authorList>
            <consortium name="Ensembl"/>
        </authorList>
    </citation>
    <scope>IDENTIFICATION</scope>
</reference>
<dbReference type="Pfam" id="PF13765">
    <property type="entry name" value="PRY"/>
    <property type="match status" value="1"/>
</dbReference>
<evidence type="ECO:0000256" key="9">
    <source>
        <dbReference type="SAM" id="MobiDB-lite"/>
    </source>
</evidence>
<dbReference type="InterPro" id="IPR058030">
    <property type="entry name" value="TRIM8/14/16/25/29/45/65_CC"/>
</dbReference>
<dbReference type="Pfam" id="PF00622">
    <property type="entry name" value="SPRY"/>
    <property type="match status" value="1"/>
</dbReference>
<keyword evidence="4" id="KW-0862">Zinc</keyword>
<dbReference type="Gene3D" id="3.30.40.10">
    <property type="entry name" value="Zinc/RING finger domain, C3HC4 (zinc finger)"/>
    <property type="match status" value="1"/>
</dbReference>
<dbReference type="Gene3D" id="4.10.830.40">
    <property type="match status" value="1"/>
</dbReference>
<dbReference type="InterPro" id="IPR003877">
    <property type="entry name" value="SPRY_dom"/>
</dbReference>
<feature type="coiled-coil region" evidence="8">
    <location>
        <begin position="179"/>
        <end position="227"/>
    </location>
</feature>
<dbReference type="PROSITE" id="PS50188">
    <property type="entry name" value="B302_SPRY"/>
    <property type="match status" value="1"/>
</dbReference>
<evidence type="ECO:0000313" key="13">
    <source>
        <dbReference type="Ensembl" id="ENSLLEP00000014348.1"/>
    </source>
</evidence>
<keyword evidence="14" id="KW-1185">Reference proteome</keyword>
<dbReference type="Gene3D" id="2.60.120.920">
    <property type="match status" value="1"/>
</dbReference>
<dbReference type="PANTHER" id="PTHR25465">
    <property type="entry name" value="B-BOX DOMAIN CONTAINING"/>
    <property type="match status" value="1"/>
</dbReference>
<dbReference type="InterPro" id="IPR001841">
    <property type="entry name" value="Znf_RING"/>
</dbReference>
<dbReference type="PROSITE" id="PS50119">
    <property type="entry name" value="ZF_BBOX"/>
    <property type="match status" value="1"/>
</dbReference>
<dbReference type="GO" id="GO:0005737">
    <property type="term" value="C:cytoplasm"/>
    <property type="evidence" value="ECO:0007669"/>
    <property type="project" value="UniProtKB-ARBA"/>
</dbReference>
<evidence type="ECO:0000256" key="2">
    <source>
        <dbReference type="ARBA" id="ARBA00022723"/>
    </source>
</evidence>
<name>A0A8C5MIM3_9ANUR</name>
<accession>A0A8C5MIM3</accession>
<dbReference type="InterPro" id="IPR027370">
    <property type="entry name" value="Znf-RING_euk"/>
</dbReference>
<feature type="domain" description="B30.2/SPRY" evidence="12">
    <location>
        <begin position="402"/>
        <end position="600"/>
    </location>
</feature>
<dbReference type="InterPro" id="IPR003879">
    <property type="entry name" value="Butyrophylin_SPRY"/>
</dbReference>
<reference evidence="13" key="2">
    <citation type="submission" date="2025-09" db="UniProtKB">
        <authorList>
            <consortium name="Ensembl"/>
        </authorList>
    </citation>
    <scope>IDENTIFICATION</scope>
</reference>
<dbReference type="Gene3D" id="3.30.160.60">
    <property type="entry name" value="Classic Zinc Finger"/>
    <property type="match status" value="1"/>
</dbReference>
<dbReference type="SMART" id="SM00336">
    <property type="entry name" value="BBOX"/>
    <property type="match status" value="2"/>
</dbReference>
<sequence length="600" mass="66474">MVRRRRQQRLGGSRQGAGTQSAGLRDELTCSVCLNVYTNPVTLTCGHSFCRTCVGNTRAQSCPECRAGITGQAELKRNQRTCNLSKPFSSPPPRTKKAGVACTYCDDSAAAKTCLHCEASLCENHLRVHSKSEEHVLVEPTTSLDSRKCAIHKEVLKYYCSEDDLCICASCGLVGAHAGHKVEALNEAAERKKENLRNLLGKLASERDDVEDQIDSIEERKKVVQNDVPGVTDRVAALVMEVQKQLAALHKEVHLEISKQEEQAILRVSDLVQHLEVKKEELYSKIAHIKQLCNVTDPLTVLQGAKSETKGIDTEDVDNSGDKVHSLVPLDVNLILETLCTGLARIVNEVKKRCSVPETSGSLNGIKVTLETAPDVDQASAMDLAVEVASEAVPDVDTVSENLSDTEEAVTNVLPHANGVSDTSLDVNTASNNVDISDDLKIVSWAETRASRPYRPERFYYPQVLSSQGFSSRRLEWEVEGNESGGWLVGMAYPSIDRKGQQSAIGYNEESWGLERVNDHQYLMRHNCKEFKIHHKPSCSRIKIHLDYNAGQLSFYELGDSPKHLHTFSATFTEPLHLALWVFVYDLVGEQRGSWVKILQ</sequence>
<dbReference type="Pfam" id="PF25600">
    <property type="entry name" value="TRIM_CC"/>
    <property type="match status" value="1"/>
</dbReference>
<evidence type="ECO:0000259" key="11">
    <source>
        <dbReference type="PROSITE" id="PS50119"/>
    </source>
</evidence>
<evidence type="ECO:0000256" key="8">
    <source>
        <dbReference type="SAM" id="Coils"/>
    </source>
</evidence>
<dbReference type="Pfam" id="PF00643">
    <property type="entry name" value="zf-B_box"/>
    <property type="match status" value="1"/>
</dbReference>
<evidence type="ECO:0000259" key="12">
    <source>
        <dbReference type="PROSITE" id="PS50188"/>
    </source>
</evidence>
<dbReference type="Proteomes" id="UP000694569">
    <property type="component" value="Unplaced"/>
</dbReference>
<dbReference type="PRINTS" id="PR01407">
    <property type="entry name" value="BUTYPHLNCDUF"/>
</dbReference>
<dbReference type="OrthoDB" id="6105938at2759"/>
<dbReference type="GO" id="GO:0008270">
    <property type="term" value="F:zinc ion binding"/>
    <property type="evidence" value="ECO:0007669"/>
    <property type="project" value="UniProtKB-KW"/>
</dbReference>
<keyword evidence="3 7" id="KW-0863">Zinc-finger</keyword>
<keyword evidence="5" id="KW-0391">Immunity</keyword>
<keyword evidence="2" id="KW-0479">Metal-binding</keyword>
<protein>
    <submittedName>
        <fullName evidence="13">Uncharacterized protein</fullName>
    </submittedName>
</protein>
<dbReference type="GeneTree" id="ENSGT01030000234583"/>
<dbReference type="InterPro" id="IPR001870">
    <property type="entry name" value="B30.2/SPRY"/>
</dbReference>
<dbReference type="SUPFAM" id="SSF49899">
    <property type="entry name" value="Concanavalin A-like lectins/glucanases"/>
    <property type="match status" value="1"/>
</dbReference>
<evidence type="ECO:0000256" key="4">
    <source>
        <dbReference type="ARBA" id="ARBA00022833"/>
    </source>
</evidence>
<dbReference type="InterPro" id="IPR006574">
    <property type="entry name" value="PRY"/>
</dbReference>
<dbReference type="SUPFAM" id="SSF57845">
    <property type="entry name" value="B-box zinc-binding domain"/>
    <property type="match status" value="1"/>
</dbReference>
<dbReference type="CDD" id="cd12891">
    <property type="entry name" value="SPRY_PRY_C-I_2"/>
    <property type="match status" value="1"/>
</dbReference>
<keyword evidence="6 8" id="KW-0175">Coiled coil</keyword>
<evidence type="ECO:0000256" key="7">
    <source>
        <dbReference type="PROSITE-ProRule" id="PRU00024"/>
    </source>
</evidence>
<dbReference type="PROSITE" id="PS50089">
    <property type="entry name" value="ZF_RING_2"/>
    <property type="match status" value="1"/>
</dbReference>
<keyword evidence="1" id="KW-0399">Innate immunity</keyword>
<dbReference type="SMART" id="SM00184">
    <property type="entry name" value="RING"/>
    <property type="match status" value="1"/>
</dbReference>
<evidence type="ECO:0000256" key="6">
    <source>
        <dbReference type="ARBA" id="ARBA00023054"/>
    </source>
</evidence>
<dbReference type="Ensembl" id="ENSLLET00000014911.1">
    <property type="protein sequence ID" value="ENSLLEP00000014348.1"/>
    <property type="gene ID" value="ENSLLEG00000009126.1"/>
</dbReference>
<dbReference type="InterPro" id="IPR043136">
    <property type="entry name" value="B30.2/SPRY_sf"/>
</dbReference>
<evidence type="ECO:0000256" key="1">
    <source>
        <dbReference type="ARBA" id="ARBA00022588"/>
    </source>
</evidence>
<feature type="region of interest" description="Disordered" evidence="9">
    <location>
        <begin position="1"/>
        <end position="20"/>
    </location>
</feature>
<organism evidence="13 14">
    <name type="scientific">Leptobrachium leishanense</name>
    <name type="common">Leishan spiny toad</name>
    <dbReference type="NCBI Taxonomy" id="445787"/>
    <lineage>
        <taxon>Eukaryota</taxon>
        <taxon>Metazoa</taxon>
        <taxon>Chordata</taxon>
        <taxon>Craniata</taxon>
        <taxon>Vertebrata</taxon>
        <taxon>Euteleostomi</taxon>
        <taxon>Amphibia</taxon>
        <taxon>Batrachia</taxon>
        <taxon>Anura</taxon>
        <taxon>Pelobatoidea</taxon>
        <taxon>Megophryidae</taxon>
        <taxon>Leptobrachium</taxon>
    </lineage>
</organism>
<feature type="domain" description="RING-type" evidence="10">
    <location>
        <begin position="30"/>
        <end position="66"/>
    </location>
</feature>
<dbReference type="CDD" id="cd19769">
    <property type="entry name" value="Bbox2_TRIM16-like"/>
    <property type="match status" value="1"/>
</dbReference>
<evidence type="ECO:0000256" key="5">
    <source>
        <dbReference type="ARBA" id="ARBA00022859"/>
    </source>
</evidence>
<dbReference type="InterPro" id="IPR017907">
    <property type="entry name" value="Znf_RING_CS"/>
</dbReference>
<dbReference type="InterPro" id="IPR013320">
    <property type="entry name" value="ConA-like_dom_sf"/>
</dbReference>
<evidence type="ECO:0000313" key="14">
    <source>
        <dbReference type="Proteomes" id="UP000694569"/>
    </source>
</evidence>
<evidence type="ECO:0000259" key="10">
    <source>
        <dbReference type="PROSITE" id="PS50089"/>
    </source>
</evidence>
<feature type="domain" description="B box-type" evidence="11">
    <location>
        <begin position="144"/>
        <end position="185"/>
    </location>
</feature>
<dbReference type="SMART" id="SM00449">
    <property type="entry name" value="SPRY"/>
    <property type="match status" value="1"/>
</dbReference>
<evidence type="ECO:0000256" key="3">
    <source>
        <dbReference type="ARBA" id="ARBA00022771"/>
    </source>
</evidence>
<dbReference type="GO" id="GO:0045087">
    <property type="term" value="P:innate immune response"/>
    <property type="evidence" value="ECO:0007669"/>
    <property type="project" value="UniProtKB-KW"/>
</dbReference>
<dbReference type="InterPro" id="IPR013083">
    <property type="entry name" value="Znf_RING/FYVE/PHD"/>
</dbReference>
<dbReference type="AlphaFoldDB" id="A0A8C5MIM3"/>
<proteinExistence type="predicted"/>
<dbReference type="Pfam" id="PF13445">
    <property type="entry name" value="zf-RING_UBOX"/>
    <property type="match status" value="1"/>
</dbReference>
<dbReference type="PROSITE" id="PS00518">
    <property type="entry name" value="ZF_RING_1"/>
    <property type="match status" value="1"/>
</dbReference>
<dbReference type="InterPro" id="IPR051051">
    <property type="entry name" value="E3_ubiq-ligase_TRIM/RNF"/>
</dbReference>